<dbReference type="InterPro" id="IPR016848">
    <property type="entry name" value="RNase_P/MRP_Rpp29-subunit"/>
</dbReference>
<proteinExistence type="inferred from homology"/>
<keyword evidence="2" id="KW-0539">Nucleus</keyword>
<dbReference type="GO" id="GO:0033204">
    <property type="term" value="F:ribonuclease P RNA binding"/>
    <property type="evidence" value="ECO:0007669"/>
    <property type="project" value="InterPro"/>
</dbReference>
<dbReference type="GO" id="GO:0001682">
    <property type="term" value="P:tRNA 5'-leader removal"/>
    <property type="evidence" value="ECO:0007669"/>
    <property type="project" value="InterPro"/>
</dbReference>
<name>A0AAV9I967_9RHOD</name>
<dbReference type="SUPFAM" id="SSF101744">
    <property type="entry name" value="Rof/RNase P subunit-like"/>
    <property type="match status" value="1"/>
</dbReference>
<dbReference type="EMBL" id="JANCYU010000020">
    <property type="protein sequence ID" value="KAK4523944.1"/>
    <property type="molecule type" value="Genomic_DNA"/>
</dbReference>
<feature type="compositionally biased region" description="Basic residues" evidence="3">
    <location>
        <begin position="76"/>
        <end position="90"/>
    </location>
</feature>
<evidence type="ECO:0000313" key="5">
    <source>
        <dbReference type="Proteomes" id="UP001300502"/>
    </source>
</evidence>
<comment type="subcellular location">
    <subcellularLocation>
        <location evidence="2">Nucleus</location>
        <location evidence="2">Nucleolus</location>
    </subcellularLocation>
</comment>
<keyword evidence="5" id="KW-1185">Reference proteome</keyword>
<evidence type="ECO:0000256" key="3">
    <source>
        <dbReference type="SAM" id="MobiDB-lite"/>
    </source>
</evidence>
<reference evidence="4 5" key="1">
    <citation type="submission" date="2022-07" db="EMBL/GenBank/DDBJ databases">
        <title>Genome-wide signatures of adaptation to extreme environments.</title>
        <authorList>
            <person name="Cho C.H."/>
            <person name="Yoon H.S."/>
        </authorList>
    </citation>
    <scope>NUCLEOTIDE SEQUENCE [LARGE SCALE GENOMIC DNA]</scope>
    <source>
        <strain evidence="4 5">108.79 E11</strain>
    </source>
</reference>
<comment type="function">
    <text evidence="2">Component of ribonuclease P, a ribonucleoprotein complex that generates mature tRNA molecules by cleaving their 5'-ends.</text>
</comment>
<dbReference type="InterPro" id="IPR036980">
    <property type="entry name" value="RNase_P/MRP_Rpp29_sf"/>
</dbReference>
<feature type="region of interest" description="Disordered" evidence="3">
    <location>
        <begin position="67"/>
        <end position="90"/>
    </location>
</feature>
<gene>
    <name evidence="4" type="ORF">GAYE_SCF00G1842</name>
</gene>
<dbReference type="PANTHER" id="PTHR13348">
    <property type="entry name" value="RIBONUCLEASE P SUBUNIT P29"/>
    <property type="match status" value="1"/>
</dbReference>
<dbReference type="AlphaFoldDB" id="A0AAV9I967"/>
<evidence type="ECO:0000256" key="2">
    <source>
        <dbReference type="PIRNR" id="PIRNR027081"/>
    </source>
</evidence>
<dbReference type="InterPro" id="IPR002730">
    <property type="entry name" value="Rpp29/RNP1"/>
</dbReference>
<keyword evidence="2" id="KW-0819">tRNA processing</keyword>
<dbReference type="Pfam" id="PF01868">
    <property type="entry name" value="RNase_P-MRP_p29"/>
    <property type="match status" value="1"/>
</dbReference>
<dbReference type="InterPro" id="IPR023534">
    <property type="entry name" value="Rof/RNase_P-like"/>
</dbReference>
<dbReference type="PANTHER" id="PTHR13348:SF0">
    <property type="entry name" value="RIBONUCLEASE P PROTEIN SUBUNIT P29"/>
    <property type="match status" value="1"/>
</dbReference>
<dbReference type="GO" id="GO:0030677">
    <property type="term" value="C:ribonuclease P complex"/>
    <property type="evidence" value="ECO:0007669"/>
    <property type="project" value="UniProtKB-UniRule"/>
</dbReference>
<dbReference type="Proteomes" id="UP001300502">
    <property type="component" value="Unassembled WGS sequence"/>
</dbReference>
<dbReference type="GO" id="GO:0000172">
    <property type="term" value="C:ribonuclease MRP complex"/>
    <property type="evidence" value="ECO:0007669"/>
    <property type="project" value="InterPro"/>
</dbReference>
<comment type="subunit">
    <text evidence="2">Component of nuclear RNase P and RNase MRP.</text>
</comment>
<dbReference type="Gene3D" id="2.30.30.210">
    <property type="entry name" value="Ribonuclease P/MRP, subunit p29"/>
    <property type="match status" value="1"/>
</dbReference>
<protein>
    <recommendedName>
        <fullName evidence="2">Ribonuclease P protein subunit p29</fullName>
    </recommendedName>
</protein>
<dbReference type="GO" id="GO:0005730">
    <property type="term" value="C:nucleolus"/>
    <property type="evidence" value="ECO:0007669"/>
    <property type="project" value="UniProtKB-SubCell"/>
</dbReference>
<comment type="caution">
    <text evidence="4">The sequence shown here is derived from an EMBL/GenBank/DDBJ whole genome shotgun (WGS) entry which is preliminary data.</text>
</comment>
<dbReference type="SMART" id="SM00538">
    <property type="entry name" value="POP4"/>
    <property type="match status" value="1"/>
</dbReference>
<evidence type="ECO:0000256" key="1">
    <source>
        <dbReference type="ARBA" id="ARBA00006181"/>
    </source>
</evidence>
<comment type="similarity">
    <text evidence="1">Belongs to the eukaryotic/archaeal RNase P protein component 1 family.</text>
</comment>
<accession>A0AAV9I967</accession>
<dbReference type="GO" id="GO:0006364">
    <property type="term" value="P:rRNA processing"/>
    <property type="evidence" value="ECO:0007669"/>
    <property type="project" value="TreeGrafter"/>
</dbReference>
<evidence type="ECO:0000313" key="4">
    <source>
        <dbReference type="EMBL" id="KAK4523944.1"/>
    </source>
</evidence>
<organism evidence="4 5">
    <name type="scientific">Galdieria yellowstonensis</name>
    <dbReference type="NCBI Taxonomy" id="3028027"/>
    <lineage>
        <taxon>Eukaryota</taxon>
        <taxon>Rhodophyta</taxon>
        <taxon>Bangiophyceae</taxon>
        <taxon>Galdieriales</taxon>
        <taxon>Galdieriaceae</taxon>
        <taxon>Galdieria</taxon>
    </lineage>
</organism>
<sequence length="232" mass="26646">MKEKEDLFQTLAKDLVVEEHQFITYSSVVARQKLLEDLVKKALESSGKTLEQQDSLVKSKLRDRGLTFEEKQPSKQPKRSKPKKQRTGRKLRGSRLFAIPKEEQCFQAFVPLHWLWLEYARKVLTSLGIQTSAPSSSQVSLEWIYRMDFHGAIFTIVGSKTPQLVGSWGIVLQETSNVFKIIGPDDTLKVIPKQVCDFGCRIDDFCFILHGKAFRVKSSERSVKKLKRKQSE</sequence>
<dbReference type="PIRSF" id="PIRSF027081">
    <property type="entry name" value="RNase_P/MRP_p29_subunit"/>
    <property type="match status" value="1"/>
</dbReference>